<accession>A0ABV7YK54</accession>
<sequence>MAKGDAFPSERIEFRDVETDARVQQLTNHKGNSHHLYFTNAGWYDGGRKLVVGSDRQNATNLYGVDLESGELRQLTDLPDAGSGTFLSTSVNPARDEAYYWFRGRLVALDLDTLEERVLYEVPEGFKGSGCTNVTADGRYVCVNVTEDVNDKLAAMLGPDYHRLSLYPGFAEHVDLHPLSQVVRIPVDGSPPNVAWEENHWIGHINTSPGRADLLTFCHEGPWDLVDHRIWGLDIENGKAWKIRPTEPGERVGHEYWQADGEHIGYHGTLQGRPFLGSINYDNTDQQEMETVSVQHCHSNDVGLVVGDGQRDFPQLVLWRSTGDAWDKPRTLHTHRGSFHVQHVHVHPRFNAAGNQIVFTSDHNGYGNVFLIDVPDDVEALPVHERPR</sequence>
<evidence type="ECO:0000313" key="2">
    <source>
        <dbReference type="EMBL" id="MFC3765333.1"/>
    </source>
</evidence>
<reference evidence="3" key="1">
    <citation type="journal article" date="2019" name="Int. J. Syst. Evol. Microbiol.">
        <title>The Global Catalogue of Microorganisms (GCM) 10K type strain sequencing project: providing services to taxonomists for standard genome sequencing and annotation.</title>
        <authorList>
            <consortium name="The Broad Institute Genomics Platform"/>
            <consortium name="The Broad Institute Genome Sequencing Center for Infectious Disease"/>
            <person name="Wu L."/>
            <person name="Ma J."/>
        </authorList>
    </citation>
    <scope>NUCLEOTIDE SEQUENCE [LARGE SCALE GENOMIC DNA]</scope>
    <source>
        <strain evidence="3">CGMCC 4.7241</strain>
    </source>
</reference>
<dbReference type="Pfam" id="PF14583">
    <property type="entry name" value="Pectate_lyase22"/>
    <property type="match status" value="1"/>
</dbReference>
<protein>
    <submittedName>
        <fullName evidence="2">Oligogalacturonate lyase family protein</fullName>
    </submittedName>
</protein>
<gene>
    <name evidence="2" type="ORF">ACFOUW_31165</name>
</gene>
<proteinExistence type="predicted"/>
<dbReference type="RefSeq" id="WP_205121282.1">
    <property type="nucleotide sequence ID" value="NZ_JAFBCM010000001.1"/>
</dbReference>
<keyword evidence="3" id="KW-1185">Reference proteome</keyword>
<comment type="caution">
    <text evidence="2">The sequence shown here is derived from an EMBL/GenBank/DDBJ whole genome shotgun (WGS) entry which is preliminary data.</text>
</comment>
<dbReference type="InterPro" id="IPR027946">
    <property type="entry name" value="Ogl_dom"/>
</dbReference>
<evidence type="ECO:0000313" key="3">
    <source>
        <dbReference type="Proteomes" id="UP001595699"/>
    </source>
</evidence>
<dbReference type="EMBL" id="JBHRZH010000037">
    <property type="protein sequence ID" value="MFC3765333.1"/>
    <property type="molecule type" value="Genomic_DNA"/>
</dbReference>
<feature type="domain" description="Oligogalacturonate lyase" evidence="1">
    <location>
        <begin position="1"/>
        <end position="310"/>
    </location>
</feature>
<dbReference type="Proteomes" id="UP001595699">
    <property type="component" value="Unassembled WGS sequence"/>
</dbReference>
<dbReference type="GO" id="GO:0016829">
    <property type="term" value="F:lyase activity"/>
    <property type="evidence" value="ECO:0007669"/>
    <property type="project" value="UniProtKB-KW"/>
</dbReference>
<dbReference type="Gene3D" id="2.130.10.10">
    <property type="entry name" value="YVTN repeat-like/Quinoprotein amine dehydrogenase"/>
    <property type="match status" value="1"/>
</dbReference>
<dbReference type="InterPro" id="IPR015943">
    <property type="entry name" value="WD40/YVTN_repeat-like_dom_sf"/>
</dbReference>
<keyword evidence="2" id="KW-0456">Lyase</keyword>
<name>A0ABV7YK54_9ACTN</name>
<organism evidence="2 3">
    <name type="scientific">Tenggerimyces flavus</name>
    <dbReference type="NCBI Taxonomy" id="1708749"/>
    <lineage>
        <taxon>Bacteria</taxon>
        <taxon>Bacillati</taxon>
        <taxon>Actinomycetota</taxon>
        <taxon>Actinomycetes</taxon>
        <taxon>Propionibacteriales</taxon>
        <taxon>Nocardioidaceae</taxon>
        <taxon>Tenggerimyces</taxon>
    </lineage>
</organism>
<dbReference type="SUPFAM" id="SSF82171">
    <property type="entry name" value="DPP6 N-terminal domain-like"/>
    <property type="match status" value="1"/>
</dbReference>
<evidence type="ECO:0000259" key="1">
    <source>
        <dbReference type="Pfam" id="PF14583"/>
    </source>
</evidence>